<accession>A0A4R9LRW0</accession>
<proteinExistence type="predicted"/>
<dbReference type="RefSeq" id="WP_135763639.1">
    <property type="nucleotide sequence ID" value="NZ_RQHV01000042.1"/>
</dbReference>
<keyword evidence="2" id="KW-1185">Reference proteome</keyword>
<organism evidence="1 2">
    <name type="scientific">Leptospira ilyithenensis</name>
    <dbReference type="NCBI Taxonomy" id="2484901"/>
    <lineage>
        <taxon>Bacteria</taxon>
        <taxon>Pseudomonadati</taxon>
        <taxon>Spirochaetota</taxon>
        <taxon>Spirochaetia</taxon>
        <taxon>Leptospirales</taxon>
        <taxon>Leptospiraceae</taxon>
        <taxon>Leptospira</taxon>
    </lineage>
</organism>
<sequence>MNEDIIGLNVVIGSVSQELIDVQKSLDRYREKQARKEAVDDEAAVFVQKAELVIEKAERGDLVLTEDQKRRIKSNLIKILNKIN</sequence>
<gene>
    <name evidence="1" type="ORF">EHS11_06760</name>
</gene>
<dbReference type="EMBL" id="RQHV01000042">
    <property type="protein sequence ID" value="TGN10878.1"/>
    <property type="molecule type" value="Genomic_DNA"/>
</dbReference>
<reference evidence="1" key="1">
    <citation type="journal article" date="2019" name="PLoS Negl. Trop. Dis.">
        <title>Revisiting the worldwide diversity of Leptospira species in the environment.</title>
        <authorList>
            <person name="Vincent A.T."/>
            <person name="Schiettekatte O."/>
            <person name="Bourhy P."/>
            <person name="Veyrier F.J."/>
            <person name="Picardeau M."/>
        </authorList>
    </citation>
    <scope>NUCLEOTIDE SEQUENCE [LARGE SCALE GENOMIC DNA]</scope>
    <source>
        <strain evidence="1">201400974</strain>
    </source>
</reference>
<evidence type="ECO:0000313" key="2">
    <source>
        <dbReference type="Proteomes" id="UP000298264"/>
    </source>
</evidence>
<name>A0A4R9LRW0_9LEPT</name>
<evidence type="ECO:0000313" key="1">
    <source>
        <dbReference type="EMBL" id="TGN10878.1"/>
    </source>
</evidence>
<comment type="caution">
    <text evidence="1">The sequence shown here is derived from an EMBL/GenBank/DDBJ whole genome shotgun (WGS) entry which is preliminary data.</text>
</comment>
<protein>
    <submittedName>
        <fullName evidence="1">Uncharacterized protein</fullName>
    </submittedName>
</protein>
<dbReference type="OrthoDB" id="342797at2"/>
<dbReference type="AlphaFoldDB" id="A0A4R9LRW0"/>
<dbReference type="Proteomes" id="UP000298264">
    <property type="component" value="Unassembled WGS sequence"/>
</dbReference>